<gene>
    <name evidence="1" type="ORF">L6452_20731</name>
</gene>
<keyword evidence="2" id="KW-1185">Reference proteome</keyword>
<reference evidence="2" key="1">
    <citation type="journal article" date="2022" name="Mol. Ecol. Resour.">
        <title>The genomes of chicory, endive, great burdock and yacon provide insights into Asteraceae palaeo-polyploidization history and plant inulin production.</title>
        <authorList>
            <person name="Fan W."/>
            <person name="Wang S."/>
            <person name="Wang H."/>
            <person name="Wang A."/>
            <person name="Jiang F."/>
            <person name="Liu H."/>
            <person name="Zhao H."/>
            <person name="Xu D."/>
            <person name="Zhang Y."/>
        </authorList>
    </citation>
    <scope>NUCLEOTIDE SEQUENCE [LARGE SCALE GENOMIC DNA]</scope>
    <source>
        <strain evidence="2">cv. Niubang</strain>
    </source>
</reference>
<comment type="caution">
    <text evidence="1">The sequence shown here is derived from an EMBL/GenBank/DDBJ whole genome shotgun (WGS) entry which is preliminary data.</text>
</comment>
<protein>
    <submittedName>
        <fullName evidence="1">Uncharacterized protein</fullName>
    </submittedName>
</protein>
<name>A0ACB9BC72_ARCLA</name>
<evidence type="ECO:0000313" key="1">
    <source>
        <dbReference type="EMBL" id="KAI3719826.1"/>
    </source>
</evidence>
<accession>A0ACB9BC72</accession>
<sequence length="148" mass="16925">MTSTLQRYLRGIFTTDHSPGKLTNPVDDFFTQAVTAVGDFFRYIIGFFNQVLPPETRDEHIHHLLDVAMPYLIVTAVLIVSAWLFRCIAAILIGCFNVVRRFFRFIGRCLCCGGRTMKAPGRSSERIQRDAFQDNPRAYFRGLRGKSD</sequence>
<dbReference type="EMBL" id="CM042052">
    <property type="protein sequence ID" value="KAI3719826.1"/>
    <property type="molecule type" value="Genomic_DNA"/>
</dbReference>
<evidence type="ECO:0000313" key="2">
    <source>
        <dbReference type="Proteomes" id="UP001055879"/>
    </source>
</evidence>
<proteinExistence type="predicted"/>
<organism evidence="1 2">
    <name type="scientific">Arctium lappa</name>
    <name type="common">Greater burdock</name>
    <name type="synonym">Lappa major</name>
    <dbReference type="NCBI Taxonomy" id="4217"/>
    <lineage>
        <taxon>Eukaryota</taxon>
        <taxon>Viridiplantae</taxon>
        <taxon>Streptophyta</taxon>
        <taxon>Embryophyta</taxon>
        <taxon>Tracheophyta</taxon>
        <taxon>Spermatophyta</taxon>
        <taxon>Magnoliopsida</taxon>
        <taxon>eudicotyledons</taxon>
        <taxon>Gunneridae</taxon>
        <taxon>Pentapetalae</taxon>
        <taxon>asterids</taxon>
        <taxon>campanulids</taxon>
        <taxon>Asterales</taxon>
        <taxon>Asteraceae</taxon>
        <taxon>Carduoideae</taxon>
        <taxon>Cardueae</taxon>
        <taxon>Arctiinae</taxon>
        <taxon>Arctium</taxon>
    </lineage>
</organism>
<dbReference type="Proteomes" id="UP001055879">
    <property type="component" value="Linkage Group LG06"/>
</dbReference>
<reference evidence="1 2" key="2">
    <citation type="journal article" date="2022" name="Mol. Ecol. Resour.">
        <title>The genomes of chicory, endive, great burdock and yacon provide insights into Asteraceae paleo-polyploidization history and plant inulin production.</title>
        <authorList>
            <person name="Fan W."/>
            <person name="Wang S."/>
            <person name="Wang H."/>
            <person name="Wang A."/>
            <person name="Jiang F."/>
            <person name="Liu H."/>
            <person name="Zhao H."/>
            <person name="Xu D."/>
            <person name="Zhang Y."/>
        </authorList>
    </citation>
    <scope>NUCLEOTIDE SEQUENCE [LARGE SCALE GENOMIC DNA]</scope>
    <source>
        <strain evidence="2">cv. Niubang</strain>
    </source>
</reference>